<dbReference type="EMBL" id="CAWYQH010000102">
    <property type="protein sequence ID" value="CAK8686182.1"/>
    <property type="molecule type" value="Genomic_DNA"/>
</dbReference>
<keyword evidence="3" id="KW-1185">Reference proteome</keyword>
<dbReference type="SUPFAM" id="SSF53335">
    <property type="entry name" value="S-adenosyl-L-methionine-dependent methyltransferases"/>
    <property type="match status" value="1"/>
</dbReference>
<feature type="domain" description="Methyltransferase" evidence="1">
    <location>
        <begin position="69"/>
        <end position="163"/>
    </location>
</feature>
<name>A0ABP0G2W0_CLALP</name>
<proteinExistence type="predicted"/>
<evidence type="ECO:0000313" key="3">
    <source>
        <dbReference type="Proteomes" id="UP001642483"/>
    </source>
</evidence>
<reference evidence="2 3" key="1">
    <citation type="submission" date="2024-02" db="EMBL/GenBank/DDBJ databases">
        <authorList>
            <person name="Daric V."/>
            <person name="Darras S."/>
        </authorList>
    </citation>
    <scope>NUCLEOTIDE SEQUENCE [LARGE SCALE GENOMIC DNA]</scope>
</reference>
<dbReference type="PANTHER" id="PTHR43591">
    <property type="entry name" value="METHYLTRANSFERASE"/>
    <property type="match status" value="1"/>
</dbReference>
<dbReference type="Gene3D" id="3.40.50.150">
    <property type="entry name" value="Vaccinia Virus protein VP39"/>
    <property type="match status" value="1"/>
</dbReference>
<dbReference type="InterPro" id="IPR041698">
    <property type="entry name" value="Methyltransf_25"/>
</dbReference>
<accession>A0ABP0G2W0</accession>
<gene>
    <name evidence="2" type="ORF">CVLEPA_LOCUS18141</name>
</gene>
<dbReference type="InterPro" id="IPR029063">
    <property type="entry name" value="SAM-dependent_MTases_sf"/>
</dbReference>
<evidence type="ECO:0000259" key="1">
    <source>
        <dbReference type="Pfam" id="PF13649"/>
    </source>
</evidence>
<sequence length="229" mass="25026">MADPDVDVALQRIEKDYPCSDVKEMTIYYDQCAQTYELDVANLNYATPRAIAEAASNLALDDQKRTWNILDLASGTGLVGEALRKSGFSGELTALDCSKNMLQAAMNKPGLNNAGILHTLTVDSPVPLPDSTFDLIACGGGFGKDAITAKCFQEVIRLLKVGGFFIKSSRISDQLKEFHKEFEEELSHLETSQRVKVVASDMYSQYHWNTSGGGSTGIVSGKLDVYQKL</sequence>
<evidence type="ECO:0000313" key="2">
    <source>
        <dbReference type="EMBL" id="CAK8686182.1"/>
    </source>
</evidence>
<dbReference type="CDD" id="cd02440">
    <property type="entry name" value="AdoMet_MTases"/>
    <property type="match status" value="1"/>
</dbReference>
<dbReference type="PANTHER" id="PTHR43591:SF101">
    <property type="entry name" value="METHYLTRANSFERASE-LIKE PROTEIN 27"/>
    <property type="match status" value="1"/>
</dbReference>
<dbReference type="Proteomes" id="UP001642483">
    <property type="component" value="Unassembled WGS sequence"/>
</dbReference>
<protein>
    <recommendedName>
        <fullName evidence="1">Methyltransferase domain-containing protein</fullName>
    </recommendedName>
</protein>
<comment type="caution">
    <text evidence="2">The sequence shown here is derived from an EMBL/GenBank/DDBJ whole genome shotgun (WGS) entry which is preliminary data.</text>
</comment>
<organism evidence="2 3">
    <name type="scientific">Clavelina lepadiformis</name>
    <name type="common">Light-bulb sea squirt</name>
    <name type="synonym">Ascidia lepadiformis</name>
    <dbReference type="NCBI Taxonomy" id="159417"/>
    <lineage>
        <taxon>Eukaryota</taxon>
        <taxon>Metazoa</taxon>
        <taxon>Chordata</taxon>
        <taxon>Tunicata</taxon>
        <taxon>Ascidiacea</taxon>
        <taxon>Aplousobranchia</taxon>
        <taxon>Clavelinidae</taxon>
        <taxon>Clavelina</taxon>
    </lineage>
</organism>
<dbReference type="Pfam" id="PF13649">
    <property type="entry name" value="Methyltransf_25"/>
    <property type="match status" value="1"/>
</dbReference>